<dbReference type="GO" id="GO:0003735">
    <property type="term" value="F:structural constituent of ribosome"/>
    <property type="evidence" value="ECO:0007669"/>
    <property type="project" value="InterPro"/>
</dbReference>
<dbReference type="SUPFAM" id="SSF141091">
    <property type="entry name" value="L21p-like"/>
    <property type="match status" value="1"/>
</dbReference>
<sequence length="103" mass="11080">MYAIVMCGGKQLKVAQGEQVSVELLEGEVGSKVVLDKVLLVADGDKISVGSPLLGNAKVNAEVVSHGKGKKVIIFKKRRRQNSRRKNGHRQSSTVLKITGISL</sequence>
<dbReference type="PANTHER" id="PTHR21349">
    <property type="entry name" value="50S RIBOSOMAL PROTEIN L21"/>
    <property type="match status" value="1"/>
</dbReference>
<evidence type="ECO:0000256" key="5">
    <source>
        <dbReference type="RuleBase" id="RU000562"/>
    </source>
</evidence>
<evidence type="ECO:0000256" key="6">
    <source>
        <dbReference type="SAM" id="MobiDB-lite"/>
    </source>
</evidence>
<comment type="subunit">
    <text evidence="4">Part of the 50S ribosomal subunit. Contacts protein L20.</text>
</comment>
<feature type="compositionally biased region" description="Polar residues" evidence="6">
    <location>
        <begin position="91"/>
        <end position="103"/>
    </location>
</feature>
<comment type="similarity">
    <text evidence="1 4 5">Belongs to the bacterial ribosomal protein bL21 family.</text>
</comment>
<evidence type="ECO:0000256" key="2">
    <source>
        <dbReference type="ARBA" id="ARBA00022980"/>
    </source>
</evidence>
<dbReference type="GO" id="GO:0005737">
    <property type="term" value="C:cytoplasm"/>
    <property type="evidence" value="ECO:0007669"/>
    <property type="project" value="UniProtKB-ARBA"/>
</dbReference>
<dbReference type="GO" id="GO:0019843">
    <property type="term" value="F:rRNA binding"/>
    <property type="evidence" value="ECO:0007669"/>
    <property type="project" value="UniProtKB-UniRule"/>
</dbReference>
<name>A0A6N4QZZ3_BLAVI</name>
<comment type="function">
    <text evidence="4 5">This protein binds to 23S rRNA in the presence of protein L20.</text>
</comment>
<dbReference type="Proteomes" id="UP000320948">
    <property type="component" value="Unassembled WGS sequence"/>
</dbReference>
<keyword evidence="2 4" id="KW-0689">Ribosomal protein</keyword>
<evidence type="ECO:0000256" key="1">
    <source>
        <dbReference type="ARBA" id="ARBA00008563"/>
    </source>
</evidence>
<organism evidence="7 8">
    <name type="scientific">Blastochloris viridis</name>
    <name type="common">Rhodopseudomonas viridis</name>
    <dbReference type="NCBI Taxonomy" id="1079"/>
    <lineage>
        <taxon>Bacteria</taxon>
        <taxon>Pseudomonadati</taxon>
        <taxon>Pseudomonadota</taxon>
        <taxon>Alphaproteobacteria</taxon>
        <taxon>Hyphomicrobiales</taxon>
        <taxon>Blastochloridaceae</taxon>
        <taxon>Blastochloris</taxon>
    </lineage>
</organism>
<keyword evidence="3 4" id="KW-0687">Ribonucleoprotein</keyword>
<keyword evidence="4 5" id="KW-0694">RNA-binding</keyword>
<reference evidence="7 8" key="1">
    <citation type="journal article" date="2017" name="Nat. Commun.">
        <title>In situ click chemistry generation of cyclooxygenase-2 inhibitors.</title>
        <authorList>
            <person name="Bhardwaj A."/>
            <person name="Kaur J."/>
            <person name="Wuest M."/>
            <person name="Wuest F."/>
        </authorList>
    </citation>
    <scope>NUCLEOTIDE SEQUENCE [LARGE SCALE GENOMIC DNA]</scope>
    <source>
        <strain evidence="7">S2_018_000_R2_106</strain>
    </source>
</reference>
<dbReference type="InterPro" id="IPR001787">
    <property type="entry name" value="Ribosomal_bL21"/>
</dbReference>
<evidence type="ECO:0000256" key="3">
    <source>
        <dbReference type="ARBA" id="ARBA00023274"/>
    </source>
</evidence>
<dbReference type="AlphaFoldDB" id="A0A6N4QZZ3"/>
<dbReference type="GO" id="GO:0005840">
    <property type="term" value="C:ribosome"/>
    <property type="evidence" value="ECO:0007669"/>
    <property type="project" value="UniProtKB-KW"/>
</dbReference>
<proteinExistence type="inferred from homology"/>
<gene>
    <name evidence="4 7" type="primary">rplU</name>
    <name evidence="7" type="ORF">DI628_07800</name>
</gene>
<accession>A0A6N4QZZ3</accession>
<protein>
    <recommendedName>
        <fullName evidence="4">Large ribosomal subunit protein bL21</fullName>
    </recommendedName>
</protein>
<dbReference type="Pfam" id="PF00829">
    <property type="entry name" value="Ribosomal_L21p"/>
    <property type="match status" value="1"/>
</dbReference>
<dbReference type="GO" id="GO:0006412">
    <property type="term" value="P:translation"/>
    <property type="evidence" value="ECO:0007669"/>
    <property type="project" value="UniProtKB-UniRule"/>
</dbReference>
<dbReference type="InterPro" id="IPR036164">
    <property type="entry name" value="bL21-like_sf"/>
</dbReference>
<evidence type="ECO:0000313" key="8">
    <source>
        <dbReference type="Proteomes" id="UP000320948"/>
    </source>
</evidence>
<feature type="compositionally biased region" description="Basic residues" evidence="6">
    <location>
        <begin position="79"/>
        <end position="89"/>
    </location>
</feature>
<dbReference type="HAMAP" id="MF_01363">
    <property type="entry name" value="Ribosomal_bL21"/>
    <property type="match status" value="1"/>
</dbReference>
<dbReference type="PANTHER" id="PTHR21349:SF0">
    <property type="entry name" value="LARGE RIBOSOMAL SUBUNIT PROTEIN BL21M"/>
    <property type="match status" value="1"/>
</dbReference>
<dbReference type="NCBIfam" id="TIGR00061">
    <property type="entry name" value="L21"/>
    <property type="match status" value="1"/>
</dbReference>
<evidence type="ECO:0000256" key="4">
    <source>
        <dbReference type="HAMAP-Rule" id="MF_01363"/>
    </source>
</evidence>
<dbReference type="InterPro" id="IPR028909">
    <property type="entry name" value="bL21-like"/>
</dbReference>
<keyword evidence="4 5" id="KW-0699">rRNA-binding</keyword>
<comment type="caution">
    <text evidence="7">The sequence shown here is derived from an EMBL/GenBank/DDBJ whole genome shotgun (WGS) entry which is preliminary data.</text>
</comment>
<feature type="region of interest" description="Disordered" evidence="6">
    <location>
        <begin position="79"/>
        <end position="103"/>
    </location>
</feature>
<evidence type="ECO:0000313" key="7">
    <source>
        <dbReference type="EMBL" id="TKW60785.1"/>
    </source>
</evidence>
<dbReference type="GO" id="GO:1990904">
    <property type="term" value="C:ribonucleoprotein complex"/>
    <property type="evidence" value="ECO:0007669"/>
    <property type="project" value="UniProtKB-KW"/>
</dbReference>
<dbReference type="EMBL" id="VAFM01000002">
    <property type="protein sequence ID" value="TKW60785.1"/>
    <property type="molecule type" value="Genomic_DNA"/>
</dbReference>